<name>A0A6J3C7F1_GALME</name>
<dbReference type="GO" id="GO:0008270">
    <property type="term" value="F:zinc ion binding"/>
    <property type="evidence" value="ECO:0007669"/>
    <property type="project" value="InterPro"/>
</dbReference>
<dbReference type="RefSeq" id="XP_031767735.2">
    <property type="nucleotide sequence ID" value="XM_031911875.2"/>
</dbReference>
<dbReference type="SMART" id="SM00451">
    <property type="entry name" value="ZnF_U1"/>
    <property type="match status" value="5"/>
</dbReference>
<evidence type="ECO:0000313" key="3">
    <source>
        <dbReference type="RefSeq" id="XP_031767735.2"/>
    </source>
</evidence>
<protein>
    <submittedName>
        <fullName evidence="3">Uncharacterized protein LOC113513972 isoform X1</fullName>
    </submittedName>
</protein>
<reference evidence="3" key="1">
    <citation type="submission" date="2025-08" db="UniProtKB">
        <authorList>
            <consortium name="RefSeq"/>
        </authorList>
    </citation>
    <scope>IDENTIFICATION</scope>
    <source>
        <tissue evidence="3">Whole larvae</tissue>
    </source>
</reference>
<dbReference type="InParanoid" id="A0A6J3C7F1"/>
<dbReference type="Proteomes" id="UP001652740">
    <property type="component" value="Unplaced"/>
</dbReference>
<dbReference type="AlphaFoldDB" id="A0A6J3C7F1"/>
<sequence>MFMFVCEIFNFIVHYVFNFLNLFVICAMKLSGGTQKKINQTDIDGEDKFPKIYINKDIINNNNKTYTDRNVNRNIYGYVNDVVYSINGEFYKVQNQPLKYQVVCIYAKKMDTPNFFKMFDTDERYCALPDSDEENSDDDIADESDFLAVTLLKLPHGVIINSSVYLPIYQWNTLVFYNVKNVRCFVCDESFHFNDCASHISNDMHEKALSSCKPLQMFDLSIIRQIVERYHCAVCNEVFDIEEVDDHNAAKSHENNYLFAINKALDIFVDGDHTRDSKKTECYHFDADALNNRQHEDCNSISDDIIDDDVVDDDDDEIVDNENDLFMGMSYAAMTKKPTIKLPKYVYKSNGNKQFRVTVESWHMVLILKNNKFYCMVCKYSDHIGNKSKHCMGADHVGNLDKCKVLPAYTSYLIRQVDEKKVHCAHCNNLEFNYQIEEHLESWHSRAGRNVIQDAMPSTSQVVNNNTGNAYDKVTNGYISIGNPARNTNIPITFDGSDRYINEVNKVNKIENINCDSLYSNIVLNVFNYNMRVQMISFHVVCEKVDHYLCGLCDMKESKDRILCHIESVMHVSFLHAHPFIPQFGCHLLRDIRGAFHCGLCNIPIIKDDNVIRGHVQDPNHLLKLNLALGIKAPVNVLPDLKQNMGKPDAVNMEDAKTTVSVDETVDVINRSELIANNIDLDTNVIVKNDNKTKLETNIKDVALEIETPLNVEAKVFVKLDADYYKVTLTSYNSLVATGSGSRHCFVCSTEVDFEHLQRHIESRDHEKNLEECKFLDSYKNHLIRQSYLTYHCALCNIIIYRSDLPQHLEWPHHNQIIEENAAISRKQRKNLIKSGFKLYTLSCQKEIIYRGVKEPHIHYHLVAEIVHVPVKKNKIVIVYDNVLKVNWSAWNGITMGISAYKCLLCQEQLFDVNAHVKTVEHVKNTKKSFIEQYYPALLREVNSELINCIICNNEVPNKDITINNHTNGKRHLKNYANLLNESSKVNAYENCDEDVLII</sequence>
<dbReference type="KEGG" id="gmw:113513972"/>
<keyword evidence="2" id="KW-1185">Reference proteome</keyword>
<dbReference type="GO" id="GO:0003676">
    <property type="term" value="F:nucleic acid binding"/>
    <property type="evidence" value="ECO:0007669"/>
    <property type="project" value="InterPro"/>
</dbReference>
<feature type="domain" description="U1-type" evidence="1">
    <location>
        <begin position="593"/>
        <end position="628"/>
    </location>
</feature>
<accession>A0A6J3C7F1</accession>
<dbReference type="InterPro" id="IPR003604">
    <property type="entry name" value="Matrin/U1-like-C_Znf_C2H2"/>
</dbReference>
<dbReference type="GeneID" id="113513972"/>
<feature type="domain" description="U1-type" evidence="1">
    <location>
        <begin position="740"/>
        <end position="773"/>
    </location>
</feature>
<evidence type="ECO:0000313" key="2">
    <source>
        <dbReference type="Proteomes" id="UP001652740"/>
    </source>
</evidence>
<gene>
    <name evidence="3" type="primary">LOC113513972</name>
</gene>
<feature type="domain" description="U1-type" evidence="1">
    <location>
        <begin position="227"/>
        <end position="260"/>
    </location>
</feature>
<evidence type="ECO:0000259" key="1">
    <source>
        <dbReference type="SMART" id="SM00451"/>
    </source>
</evidence>
<feature type="domain" description="U1-type" evidence="1">
    <location>
        <begin position="898"/>
        <end position="929"/>
    </location>
</feature>
<organism evidence="2 3">
    <name type="scientific">Galleria mellonella</name>
    <name type="common">Greater wax moth</name>
    <dbReference type="NCBI Taxonomy" id="7137"/>
    <lineage>
        <taxon>Eukaryota</taxon>
        <taxon>Metazoa</taxon>
        <taxon>Ecdysozoa</taxon>
        <taxon>Arthropoda</taxon>
        <taxon>Hexapoda</taxon>
        <taxon>Insecta</taxon>
        <taxon>Pterygota</taxon>
        <taxon>Neoptera</taxon>
        <taxon>Endopterygota</taxon>
        <taxon>Lepidoptera</taxon>
        <taxon>Glossata</taxon>
        <taxon>Ditrysia</taxon>
        <taxon>Pyraloidea</taxon>
        <taxon>Pyralidae</taxon>
        <taxon>Galleriinae</taxon>
        <taxon>Galleria</taxon>
    </lineage>
</organism>
<feature type="domain" description="U1-type" evidence="1">
    <location>
        <begin position="944"/>
        <end position="979"/>
    </location>
</feature>
<proteinExistence type="predicted"/>